<evidence type="ECO:0000256" key="1">
    <source>
        <dbReference type="ARBA" id="ARBA00004141"/>
    </source>
</evidence>
<evidence type="ECO:0000313" key="9">
    <source>
        <dbReference type="EMBL" id="NYI05783.1"/>
    </source>
</evidence>
<evidence type="ECO:0000313" key="10">
    <source>
        <dbReference type="Proteomes" id="UP000567795"/>
    </source>
</evidence>
<keyword evidence="5 7" id="KW-0472">Membrane</keyword>
<keyword evidence="3" id="KW-0201">Cytochrome c-type biogenesis</keyword>
<dbReference type="RefSeq" id="WP_179814464.1">
    <property type="nucleotide sequence ID" value="NZ_JACBZD010000001.1"/>
</dbReference>
<dbReference type="InterPro" id="IPR023494">
    <property type="entry name" value="Cyt_c_bgen_Ccs1/CcsB/ResB"/>
</dbReference>
<feature type="transmembrane region" description="Helical" evidence="7">
    <location>
        <begin position="93"/>
        <end position="111"/>
    </location>
</feature>
<dbReference type="EMBL" id="JACBZD010000001">
    <property type="protein sequence ID" value="NYI05783.1"/>
    <property type="molecule type" value="Genomic_DNA"/>
</dbReference>
<dbReference type="PANTHER" id="PTHR31566:SF0">
    <property type="entry name" value="CYTOCHROME C BIOGENESIS PROTEIN CCS1, CHLOROPLASTIC"/>
    <property type="match status" value="1"/>
</dbReference>
<dbReference type="GO" id="GO:0016020">
    <property type="term" value="C:membrane"/>
    <property type="evidence" value="ECO:0007669"/>
    <property type="project" value="UniProtKB-SubCell"/>
</dbReference>
<evidence type="ECO:0000256" key="6">
    <source>
        <dbReference type="SAM" id="MobiDB-lite"/>
    </source>
</evidence>
<keyword evidence="4 7" id="KW-1133">Transmembrane helix</keyword>
<protein>
    <submittedName>
        <fullName evidence="9">Cytochrome c biogenesis protein</fullName>
    </submittedName>
</protein>
<dbReference type="Proteomes" id="UP000567795">
    <property type="component" value="Unassembled WGS sequence"/>
</dbReference>
<dbReference type="AlphaFoldDB" id="A0A852ZTP9"/>
<dbReference type="InterPro" id="IPR007816">
    <property type="entry name" value="ResB-like_domain"/>
</dbReference>
<feature type="compositionally biased region" description="Basic and acidic residues" evidence="6">
    <location>
        <begin position="10"/>
        <end position="32"/>
    </location>
</feature>
<evidence type="ECO:0000256" key="3">
    <source>
        <dbReference type="ARBA" id="ARBA00022748"/>
    </source>
</evidence>
<gene>
    <name evidence="9" type="ORF">FHU37_002726</name>
</gene>
<name>A0A852ZTP9_9ACTN</name>
<comment type="subcellular location">
    <subcellularLocation>
        <location evidence="1">Membrane</location>
        <topology evidence="1">Multi-pass membrane protein</topology>
    </subcellularLocation>
</comment>
<evidence type="ECO:0000256" key="4">
    <source>
        <dbReference type="ARBA" id="ARBA00022989"/>
    </source>
</evidence>
<sequence length="652" mass="70023">MSDIDTAPDTARETADVAREADEEAADLRAAERLSSVPEAVPEEDDAPAAGRDTDPGNPAAPAGARRGGVVGVLVETVSWARWTWRQLTSMRVALILLFLLSLAAIPGSLIPQEPASPLRVEEFRQDNPTLAGIYDRLSLFDVFSSPWFAAIYLLLFISLAGCILPRCKQFAQALRRRPPRAPRRLDRLPVHTSWETDAPAEAVLQAAARTLRGRRFRVHAADGSVASEKGYLREAGNLLFHVALFGFLIALAMGSSLGATGGRLLLEGQAFANALTQYDDFSPGRSYDIADLDDFGMELVDFRATFEESGPQQGTPRTFEAEVTYWEGDGEPREETIRVNHPLQVGDSKVFLIGHGFAPEVTVRDASGEIAYQGPASFLPQDANFTSSGVIKVPDGQNPDGTRQQLGFSGLFLPTAKIDPVRGPYSAGPTAEYPALFLTAYEGDLGMDTPQGQNVYQLDDTNLTQFTDEDGNPLSAALLVGETMTLPDGRGSITFDGYRQWATFQVTQHPGNGLALASAIVCITGLVGSLFVQRRRIWVRAVTGKDGRTLVEVAGLAHNEAPRIREEIAAVVTDLLPEAPEKSGESGASGAAEVSVEPEAPEAPEEPEASEKPEEAEEPAEPGDAETLKASEARKAPKGREESGESGKSAE</sequence>
<keyword evidence="2 7" id="KW-0812">Transmembrane</keyword>
<feature type="domain" description="ResB-like" evidence="8">
    <location>
        <begin position="91"/>
        <end position="569"/>
    </location>
</feature>
<feature type="transmembrane region" description="Helical" evidence="7">
    <location>
        <begin position="148"/>
        <end position="168"/>
    </location>
</feature>
<dbReference type="PANTHER" id="PTHR31566">
    <property type="entry name" value="CYTOCHROME C BIOGENESIS PROTEIN CCS1, CHLOROPLASTIC"/>
    <property type="match status" value="1"/>
</dbReference>
<evidence type="ECO:0000259" key="8">
    <source>
        <dbReference type="Pfam" id="PF05140"/>
    </source>
</evidence>
<organism evidence="9 10">
    <name type="scientific">Allostreptomyces psammosilenae</name>
    <dbReference type="NCBI Taxonomy" id="1892865"/>
    <lineage>
        <taxon>Bacteria</taxon>
        <taxon>Bacillati</taxon>
        <taxon>Actinomycetota</taxon>
        <taxon>Actinomycetes</taxon>
        <taxon>Kitasatosporales</taxon>
        <taxon>Streptomycetaceae</taxon>
        <taxon>Allostreptomyces</taxon>
    </lineage>
</organism>
<comment type="caution">
    <text evidence="9">The sequence shown here is derived from an EMBL/GenBank/DDBJ whole genome shotgun (WGS) entry which is preliminary data.</text>
</comment>
<dbReference type="GO" id="GO:0017004">
    <property type="term" value="P:cytochrome complex assembly"/>
    <property type="evidence" value="ECO:0007669"/>
    <property type="project" value="UniProtKB-KW"/>
</dbReference>
<feature type="compositionally biased region" description="Basic and acidic residues" evidence="6">
    <location>
        <begin position="627"/>
        <end position="652"/>
    </location>
</feature>
<feature type="compositionally biased region" description="Acidic residues" evidence="6">
    <location>
        <begin position="600"/>
        <end position="625"/>
    </location>
</feature>
<proteinExistence type="predicted"/>
<feature type="transmembrane region" description="Helical" evidence="7">
    <location>
        <begin position="239"/>
        <end position="260"/>
    </location>
</feature>
<keyword evidence="10" id="KW-1185">Reference proteome</keyword>
<dbReference type="Pfam" id="PF05140">
    <property type="entry name" value="ResB"/>
    <property type="match status" value="1"/>
</dbReference>
<evidence type="ECO:0000256" key="2">
    <source>
        <dbReference type="ARBA" id="ARBA00022692"/>
    </source>
</evidence>
<feature type="region of interest" description="Disordered" evidence="6">
    <location>
        <begin position="1"/>
        <end position="65"/>
    </location>
</feature>
<feature type="region of interest" description="Disordered" evidence="6">
    <location>
        <begin position="580"/>
        <end position="652"/>
    </location>
</feature>
<reference evidence="9 10" key="1">
    <citation type="submission" date="2020-07" db="EMBL/GenBank/DDBJ databases">
        <title>Sequencing the genomes of 1000 actinobacteria strains.</title>
        <authorList>
            <person name="Klenk H.-P."/>
        </authorList>
    </citation>
    <scope>NUCLEOTIDE SEQUENCE [LARGE SCALE GENOMIC DNA]</scope>
    <source>
        <strain evidence="9 10">DSM 42178</strain>
    </source>
</reference>
<evidence type="ECO:0000256" key="5">
    <source>
        <dbReference type="ARBA" id="ARBA00023136"/>
    </source>
</evidence>
<evidence type="ECO:0000256" key="7">
    <source>
        <dbReference type="SAM" id="Phobius"/>
    </source>
</evidence>
<accession>A0A852ZTP9</accession>
<feature type="transmembrane region" description="Helical" evidence="7">
    <location>
        <begin position="514"/>
        <end position="533"/>
    </location>
</feature>